<protein>
    <submittedName>
        <fullName evidence="1">S-adenosyl-L-methionine-dependent methyltransferase</fullName>
    </submittedName>
</protein>
<gene>
    <name evidence="1" type="ORF">V1517DRAFT_317910</name>
</gene>
<proteinExistence type="predicted"/>
<reference evidence="2" key="1">
    <citation type="journal article" date="2024" name="Front. Bioeng. Biotechnol.">
        <title>Genome-scale model development and genomic sequencing of the oleaginous clade Lipomyces.</title>
        <authorList>
            <person name="Czajka J.J."/>
            <person name="Han Y."/>
            <person name="Kim J."/>
            <person name="Mondo S.J."/>
            <person name="Hofstad B.A."/>
            <person name="Robles A."/>
            <person name="Haridas S."/>
            <person name="Riley R."/>
            <person name="LaButti K."/>
            <person name="Pangilinan J."/>
            <person name="Andreopoulos W."/>
            <person name="Lipzen A."/>
            <person name="Yan J."/>
            <person name="Wang M."/>
            <person name="Ng V."/>
            <person name="Grigoriev I.V."/>
            <person name="Spatafora J.W."/>
            <person name="Magnuson J.K."/>
            <person name="Baker S.E."/>
            <person name="Pomraning K.R."/>
        </authorList>
    </citation>
    <scope>NUCLEOTIDE SEQUENCE [LARGE SCALE GENOMIC DNA]</scope>
    <source>
        <strain evidence="2">CBS 10300</strain>
    </source>
</reference>
<sequence length="404" mass="44729">MSRNKIVQDTDSDALLSKVSAESAGYYHDPLLKLFLPSNVDQGDVHKLPLFNRGTYVRVMAVSRLIDRFLLAPGTEKKQIISLGAGSDTRPFHLLPKHGSNLVYHELDFDVSARRKAGLVAKHAVLHSAVAGPVEYDIHTPEPPHRRRRRSPPWLFASSREPPSQSGAGPRHLHSSGGSSGGVNTPDIQERHSASPGRHPHESETPLKSPSYYIHGVDLRQLMTPASLQLPGIDFSLPTLLVSECCLCYLEPDVSDAVLAAFVKAFTTSASAASSSNQLGIVSYEPFSSDDQFGKVMIHNLAIRGISIPTMMAFPTLQAQVSRLRGLGFKATAAGDLKFVHDAWVEKDEMQRIDRLEMLDEREEFDLLVAHYGIYWGSTTPESDKADYRFAGTFEAWNEFRRQI</sequence>
<keyword evidence="2" id="KW-1185">Reference proteome</keyword>
<name>A0ACC3TT92_9ASCO</name>
<evidence type="ECO:0000313" key="2">
    <source>
        <dbReference type="Proteomes" id="UP001489719"/>
    </source>
</evidence>
<keyword evidence="1" id="KW-0808">Transferase</keyword>
<dbReference type="Proteomes" id="UP001489719">
    <property type="component" value="Unassembled WGS sequence"/>
</dbReference>
<dbReference type="EMBL" id="MU970051">
    <property type="protein sequence ID" value="KAK9324369.1"/>
    <property type="molecule type" value="Genomic_DNA"/>
</dbReference>
<organism evidence="1 2">
    <name type="scientific">Lipomyces orientalis</name>
    <dbReference type="NCBI Taxonomy" id="1233043"/>
    <lineage>
        <taxon>Eukaryota</taxon>
        <taxon>Fungi</taxon>
        <taxon>Dikarya</taxon>
        <taxon>Ascomycota</taxon>
        <taxon>Saccharomycotina</taxon>
        <taxon>Lipomycetes</taxon>
        <taxon>Lipomycetales</taxon>
        <taxon>Lipomycetaceae</taxon>
        <taxon>Lipomyces</taxon>
    </lineage>
</organism>
<evidence type="ECO:0000313" key="1">
    <source>
        <dbReference type="EMBL" id="KAK9324369.1"/>
    </source>
</evidence>
<accession>A0ACC3TT92</accession>
<comment type="caution">
    <text evidence="1">The sequence shown here is derived from an EMBL/GenBank/DDBJ whole genome shotgun (WGS) entry which is preliminary data.</text>
</comment>
<keyword evidence="1" id="KW-0489">Methyltransferase</keyword>